<sequence>MDEDMSIVLQKLTYKLRRVPEKSSAGFKIRKVPDHLRTENVRAYEPQIIAIGPLNRHLLDYKTHLAEMEKHKVLFLQKLLQRRWEDLGKLERYVVPMGKLEEKARSCYEEPLPKMCPSDFVEMMVLDACFIVELFRKFKLDQWDVDDVFRTSWVRKKLSRDLLLADNQLPMFLLQEFYDITKMHWDQETDFRDLILGFFSKVLPVQLFKVSTIRLSSDLDPNIKHLLGVIHNYVPLIKRPVPARAGNWNFIVCATNLKQAGIKFEKTEGESLLSIDFDKAAGILKVPTLTIDDDTESFFRNISVYEQFFPIDEYAPFINYLKFMDSLINTAKDVELLCKNKILHNCLGDDEVVANMFNRLGDSVALPLYNFYGDIFHNVNEYCDRRCNRWIANLWHNYFNTPWTIISVFAAIFLLILTLTQTVFSVLAYFQ</sequence>
<gene>
    <name evidence="2" type="ORF">WN944_026469</name>
</gene>
<dbReference type="EMBL" id="JBCGBO010000024">
    <property type="protein sequence ID" value="KAK9183318.1"/>
    <property type="molecule type" value="Genomic_DNA"/>
</dbReference>
<dbReference type="AlphaFoldDB" id="A0AAP0QCD4"/>
<dbReference type="Proteomes" id="UP001428341">
    <property type="component" value="Unassembled WGS sequence"/>
</dbReference>
<protein>
    <submittedName>
        <fullName evidence="2">Uncharacterized protein</fullName>
    </submittedName>
</protein>
<organism evidence="2 3">
    <name type="scientific">Citrus x changshan-huyou</name>
    <dbReference type="NCBI Taxonomy" id="2935761"/>
    <lineage>
        <taxon>Eukaryota</taxon>
        <taxon>Viridiplantae</taxon>
        <taxon>Streptophyta</taxon>
        <taxon>Embryophyta</taxon>
        <taxon>Tracheophyta</taxon>
        <taxon>Spermatophyta</taxon>
        <taxon>Magnoliopsida</taxon>
        <taxon>eudicotyledons</taxon>
        <taxon>Gunneridae</taxon>
        <taxon>Pentapetalae</taxon>
        <taxon>rosids</taxon>
        <taxon>malvids</taxon>
        <taxon>Sapindales</taxon>
        <taxon>Rutaceae</taxon>
        <taxon>Aurantioideae</taxon>
        <taxon>Citrus</taxon>
    </lineage>
</organism>
<dbReference type="InterPro" id="IPR004158">
    <property type="entry name" value="DUF247_pln"/>
</dbReference>
<reference evidence="2 3" key="1">
    <citation type="submission" date="2024-05" db="EMBL/GenBank/DDBJ databases">
        <title>Haplotype-resolved chromosome-level genome assembly of Huyou (Citrus changshanensis).</title>
        <authorList>
            <person name="Miao C."/>
            <person name="Chen W."/>
            <person name="Wu Y."/>
            <person name="Wang L."/>
            <person name="Zhao S."/>
            <person name="Grierson D."/>
            <person name="Xu C."/>
            <person name="Chen K."/>
        </authorList>
    </citation>
    <scope>NUCLEOTIDE SEQUENCE [LARGE SCALE GENOMIC DNA]</scope>
    <source>
        <strain evidence="2">01-14</strain>
        <tissue evidence="2">Leaf</tissue>
    </source>
</reference>
<evidence type="ECO:0000313" key="3">
    <source>
        <dbReference type="Proteomes" id="UP001428341"/>
    </source>
</evidence>
<keyword evidence="1" id="KW-0812">Transmembrane</keyword>
<evidence type="ECO:0000256" key="1">
    <source>
        <dbReference type="SAM" id="Phobius"/>
    </source>
</evidence>
<evidence type="ECO:0000313" key="2">
    <source>
        <dbReference type="EMBL" id="KAK9183318.1"/>
    </source>
</evidence>
<proteinExistence type="predicted"/>
<accession>A0AAP0QCD4</accession>
<dbReference type="Pfam" id="PF03140">
    <property type="entry name" value="DUF247"/>
    <property type="match status" value="1"/>
</dbReference>
<dbReference type="PANTHER" id="PTHR31170">
    <property type="entry name" value="BNAC04G53230D PROTEIN"/>
    <property type="match status" value="1"/>
</dbReference>
<comment type="caution">
    <text evidence="2">The sequence shown here is derived from an EMBL/GenBank/DDBJ whole genome shotgun (WGS) entry which is preliminary data.</text>
</comment>
<keyword evidence="1" id="KW-1133">Transmembrane helix</keyword>
<keyword evidence="3" id="KW-1185">Reference proteome</keyword>
<name>A0AAP0QCD4_9ROSI</name>
<feature type="transmembrane region" description="Helical" evidence="1">
    <location>
        <begin position="403"/>
        <end position="430"/>
    </location>
</feature>
<dbReference type="PANTHER" id="PTHR31170:SF17">
    <property type="match status" value="1"/>
</dbReference>
<keyword evidence="1" id="KW-0472">Membrane</keyword>